<feature type="transmembrane region" description="Helical" evidence="2">
    <location>
        <begin position="215"/>
        <end position="239"/>
    </location>
</feature>
<evidence type="ECO:0000256" key="2">
    <source>
        <dbReference type="SAM" id="Phobius"/>
    </source>
</evidence>
<feature type="transmembrane region" description="Helical" evidence="2">
    <location>
        <begin position="286"/>
        <end position="305"/>
    </location>
</feature>
<feature type="transmembrane region" description="Helical" evidence="2">
    <location>
        <begin position="311"/>
        <end position="329"/>
    </location>
</feature>
<dbReference type="EMBL" id="FQWQ01000004">
    <property type="protein sequence ID" value="SHH79488.1"/>
    <property type="molecule type" value="Genomic_DNA"/>
</dbReference>
<feature type="transmembrane region" description="Helical" evidence="2">
    <location>
        <begin position="245"/>
        <end position="265"/>
    </location>
</feature>
<feature type="domain" description="7TM-DISM receptor extracellular" evidence="5">
    <location>
        <begin position="38"/>
        <end position="168"/>
    </location>
</feature>
<keyword evidence="2" id="KW-0472">Membrane</keyword>
<dbReference type="STRING" id="947013.SAMN04488109_5466"/>
<sequence>MKPWALLFSAIVILSSARAQKIFEVNDALIERNFMPYELEYYVDTTNAISFWQISSNSFSNRFHPHPNYQNKDFKPNASYWIRLPIQHRAVTGKVWLLEFYDQTIDEIEAYIPQENGSYKNVMLGDSQPFSDRLLPHKNFEVLLNIKRDTLMYYYFNVRSHEFADIRIAFRSVDRFVNYALNEYLLFGTFYGMILIISLYNLLVYIAIREIKNIYYIVYILSVAAYAMSYDGIGFQYLWPGHPEWNDYAVGITLYSVIVWGLIFTRRFLSTRANAPTLDKALKGMILLRSAWFLIELFFLPQMLTYRNVEIIPLSLIFYTGITIWNQGYRPARFFVIAYGILFTGFFVRTMVYFNVLPFTTPLHYSLHFSFVLEMLFLTFALGDRIRILKDMRDRALKRIIQQHEVNMQLKDKVNRELEQKVMERTLELNEKNHQLEESNVLLERQSHEINQINSILDLDNWKLKSSIKEVLSERLMEKNMDYQQFKTLYPDTLACHRFLENLKWEKAFNCRKCGNEKYFDGAQKFARRCTRCGYNESITAYTIFHSIKFPIEKAFYIAYLTVIGHKEYTLEVLAEQLGLRVNTLWAFRHKVAERLADLEKSGRKPHSSRWEDVILILDTHAKRPQREHSGKPVDAR</sequence>
<dbReference type="InterPro" id="IPR024442">
    <property type="entry name" value="Transposase_Zn_ribbon"/>
</dbReference>
<feature type="domain" description="Transposase zinc-ribbon" evidence="6">
    <location>
        <begin position="495"/>
        <end position="535"/>
    </location>
</feature>
<protein>
    <submittedName>
        <fullName evidence="7">7TMR-DISM extracellular 2</fullName>
    </submittedName>
</protein>
<feature type="transmembrane region" description="Helical" evidence="2">
    <location>
        <begin position="336"/>
        <end position="357"/>
    </location>
</feature>
<keyword evidence="8" id="KW-1185">Reference proteome</keyword>
<reference evidence="7 8" key="1">
    <citation type="submission" date="2016-11" db="EMBL/GenBank/DDBJ databases">
        <authorList>
            <person name="Jaros S."/>
            <person name="Januszkiewicz K."/>
            <person name="Wedrychowicz H."/>
        </authorList>
    </citation>
    <scope>NUCLEOTIDE SEQUENCE [LARGE SCALE GENOMIC DNA]</scope>
    <source>
        <strain evidence="7 8">DSM 24574</strain>
    </source>
</reference>
<evidence type="ECO:0000259" key="4">
    <source>
        <dbReference type="Pfam" id="PF07695"/>
    </source>
</evidence>
<keyword evidence="2" id="KW-0812">Transmembrane</keyword>
<dbReference type="Proteomes" id="UP000184212">
    <property type="component" value="Unassembled WGS sequence"/>
</dbReference>
<feature type="coiled-coil region" evidence="1">
    <location>
        <begin position="401"/>
        <end position="446"/>
    </location>
</feature>
<dbReference type="RefSeq" id="WP_073140927.1">
    <property type="nucleotide sequence ID" value="NZ_FQWQ01000004.1"/>
</dbReference>
<feature type="transmembrane region" description="Helical" evidence="2">
    <location>
        <begin position="363"/>
        <end position="383"/>
    </location>
</feature>
<feature type="domain" description="7TM-DISM receptor extracellular" evidence="4">
    <location>
        <begin position="183"/>
        <end position="385"/>
    </location>
</feature>
<feature type="transmembrane region" description="Helical" evidence="2">
    <location>
        <begin position="184"/>
        <end position="208"/>
    </location>
</feature>
<name>A0A1M5VWA2_9BACT</name>
<evidence type="ECO:0000259" key="6">
    <source>
        <dbReference type="Pfam" id="PF12760"/>
    </source>
</evidence>
<evidence type="ECO:0000259" key="5">
    <source>
        <dbReference type="Pfam" id="PF07696"/>
    </source>
</evidence>
<evidence type="ECO:0000313" key="8">
    <source>
        <dbReference type="Proteomes" id="UP000184212"/>
    </source>
</evidence>
<dbReference type="Pfam" id="PF12760">
    <property type="entry name" value="Zn_ribbon_IS1595"/>
    <property type="match status" value="1"/>
</dbReference>
<proteinExistence type="predicted"/>
<keyword evidence="2" id="KW-1133">Transmembrane helix</keyword>
<dbReference type="Pfam" id="PF07696">
    <property type="entry name" value="7TMR-DISMED2"/>
    <property type="match status" value="1"/>
</dbReference>
<dbReference type="InterPro" id="IPR011623">
    <property type="entry name" value="7TMR_DISM_rcpt_extracell_dom1"/>
</dbReference>
<feature type="signal peptide" evidence="3">
    <location>
        <begin position="1"/>
        <end position="19"/>
    </location>
</feature>
<dbReference type="Gene3D" id="2.60.40.2380">
    <property type="match status" value="1"/>
</dbReference>
<keyword evidence="1" id="KW-0175">Coiled coil</keyword>
<evidence type="ECO:0000256" key="1">
    <source>
        <dbReference type="SAM" id="Coils"/>
    </source>
</evidence>
<dbReference type="InterPro" id="IPR011622">
    <property type="entry name" value="7TMR_DISM_rcpt_extracell_dom2"/>
</dbReference>
<accession>A0A1M5VWA2</accession>
<evidence type="ECO:0000256" key="3">
    <source>
        <dbReference type="SAM" id="SignalP"/>
    </source>
</evidence>
<feature type="chain" id="PRO_5012206453" evidence="3">
    <location>
        <begin position="20"/>
        <end position="637"/>
    </location>
</feature>
<dbReference type="Pfam" id="PF07695">
    <property type="entry name" value="7TMR-DISM_7TM"/>
    <property type="match status" value="1"/>
</dbReference>
<evidence type="ECO:0000313" key="7">
    <source>
        <dbReference type="EMBL" id="SHH79488.1"/>
    </source>
</evidence>
<keyword evidence="3" id="KW-0732">Signal</keyword>
<dbReference type="OrthoDB" id="9783459at2"/>
<gene>
    <name evidence="7" type="ORF">SAMN04488109_5466</name>
</gene>
<organism evidence="7 8">
    <name type="scientific">Chryseolinea serpens</name>
    <dbReference type="NCBI Taxonomy" id="947013"/>
    <lineage>
        <taxon>Bacteria</taxon>
        <taxon>Pseudomonadati</taxon>
        <taxon>Bacteroidota</taxon>
        <taxon>Cytophagia</taxon>
        <taxon>Cytophagales</taxon>
        <taxon>Fulvivirgaceae</taxon>
        <taxon>Chryseolinea</taxon>
    </lineage>
</organism>
<dbReference type="AlphaFoldDB" id="A0A1M5VWA2"/>